<gene>
    <name evidence="1" type="ORF">PYX00_007868</name>
</gene>
<dbReference type="EMBL" id="JARGDH010000004">
    <property type="protein sequence ID" value="KAL0270463.1"/>
    <property type="molecule type" value="Genomic_DNA"/>
</dbReference>
<accession>A0AAW2HLC4</accession>
<reference evidence="1" key="1">
    <citation type="journal article" date="2024" name="Gigascience">
        <title>Chromosome-level genome of the poultry shaft louse Menopon gallinae provides insight into the host-switching and adaptive evolution of parasitic lice.</title>
        <authorList>
            <person name="Xu Y."/>
            <person name="Ma L."/>
            <person name="Liu S."/>
            <person name="Liang Y."/>
            <person name="Liu Q."/>
            <person name="He Z."/>
            <person name="Tian L."/>
            <person name="Duan Y."/>
            <person name="Cai W."/>
            <person name="Li H."/>
            <person name="Song F."/>
        </authorList>
    </citation>
    <scope>NUCLEOTIDE SEQUENCE</scope>
    <source>
        <strain evidence="1">Cailab_2023a</strain>
    </source>
</reference>
<sequence>MFGTASGIKIPRHLKVGSCRWSRPCFQPSLFHGFLVRTSITHDFHCDNGSRKSLSTYQVHNKAIGMIYMPKTITSRILASSLLLIIAIMTSVEVIQAKRGCASFGHSCFGGHGKRAVPVADPGDPEEIPAGVQRPGDAFVGDGTLPQLEFFSRDEGQLDANGLGVLLKQQKYREPEEYSHLASLLRKWLLRRQELLSADK</sequence>
<proteinExistence type="predicted"/>
<organism evidence="1">
    <name type="scientific">Menopon gallinae</name>
    <name type="common">poultry shaft louse</name>
    <dbReference type="NCBI Taxonomy" id="328185"/>
    <lineage>
        <taxon>Eukaryota</taxon>
        <taxon>Metazoa</taxon>
        <taxon>Ecdysozoa</taxon>
        <taxon>Arthropoda</taxon>
        <taxon>Hexapoda</taxon>
        <taxon>Insecta</taxon>
        <taxon>Pterygota</taxon>
        <taxon>Neoptera</taxon>
        <taxon>Paraneoptera</taxon>
        <taxon>Psocodea</taxon>
        <taxon>Troctomorpha</taxon>
        <taxon>Phthiraptera</taxon>
        <taxon>Amblycera</taxon>
        <taxon>Menoponidae</taxon>
        <taxon>Menopon</taxon>
    </lineage>
</organism>
<dbReference type="AlphaFoldDB" id="A0AAW2HLC4"/>
<evidence type="ECO:0000313" key="1">
    <source>
        <dbReference type="EMBL" id="KAL0270463.1"/>
    </source>
</evidence>
<protein>
    <submittedName>
        <fullName evidence="1">Uncharacterized protein</fullName>
    </submittedName>
</protein>
<name>A0AAW2HLC4_9NEOP</name>
<comment type="caution">
    <text evidence="1">The sequence shown here is derived from an EMBL/GenBank/DDBJ whole genome shotgun (WGS) entry which is preliminary data.</text>
</comment>